<proteinExistence type="predicted"/>
<reference evidence="5 6" key="1">
    <citation type="submission" date="2017-06" db="EMBL/GenBank/DDBJ databases">
        <authorList>
            <person name="Kim H.J."/>
            <person name="Triplett B.A."/>
        </authorList>
    </citation>
    <scope>NUCLEOTIDE SEQUENCE [LARGE SCALE GENOMIC DNA]</scope>
    <source>
        <strain evidence="5 6">DSM 22179</strain>
    </source>
</reference>
<dbReference type="RefSeq" id="WP_088819089.1">
    <property type="nucleotide sequence ID" value="NZ_FYEZ01000003.1"/>
</dbReference>
<name>A0A212U623_9MICO</name>
<dbReference type="Pfam" id="PF07885">
    <property type="entry name" value="Ion_trans_2"/>
    <property type="match status" value="1"/>
</dbReference>
<evidence type="ECO:0000256" key="1">
    <source>
        <dbReference type="ARBA" id="ARBA00004651"/>
    </source>
</evidence>
<evidence type="ECO:0000313" key="5">
    <source>
        <dbReference type="EMBL" id="SNC73715.1"/>
    </source>
</evidence>
<evidence type="ECO:0000259" key="3">
    <source>
        <dbReference type="Pfam" id="PF02254"/>
    </source>
</evidence>
<dbReference type="EMBL" id="FYEZ01000003">
    <property type="protein sequence ID" value="SNC73715.1"/>
    <property type="molecule type" value="Genomic_DNA"/>
</dbReference>
<keyword evidence="2" id="KW-1133">Transmembrane helix</keyword>
<evidence type="ECO:0000256" key="2">
    <source>
        <dbReference type="SAM" id="Phobius"/>
    </source>
</evidence>
<feature type="transmembrane region" description="Helical" evidence="2">
    <location>
        <begin position="108"/>
        <end position="129"/>
    </location>
</feature>
<feature type="domain" description="RCK N-terminal" evidence="3">
    <location>
        <begin position="158"/>
        <end position="279"/>
    </location>
</feature>
<dbReference type="SUPFAM" id="SSF81324">
    <property type="entry name" value="Voltage-gated potassium channels"/>
    <property type="match status" value="1"/>
</dbReference>
<feature type="transmembrane region" description="Helical" evidence="2">
    <location>
        <begin position="77"/>
        <end position="96"/>
    </location>
</feature>
<dbReference type="SUPFAM" id="SSF116726">
    <property type="entry name" value="TrkA C-terminal domain-like"/>
    <property type="match status" value="1"/>
</dbReference>
<dbReference type="Gene3D" id="1.10.287.70">
    <property type="match status" value="1"/>
</dbReference>
<dbReference type="PANTHER" id="PTHR43833:SF4">
    <property type="entry name" value="RCK N-TERMINAL DOMAIN-CONTAINING PROTEIN"/>
    <property type="match status" value="1"/>
</dbReference>
<feature type="domain" description="Potassium channel" evidence="4">
    <location>
        <begin position="50"/>
        <end position="133"/>
    </location>
</feature>
<dbReference type="InterPro" id="IPR036291">
    <property type="entry name" value="NAD(P)-bd_dom_sf"/>
</dbReference>
<evidence type="ECO:0000259" key="4">
    <source>
        <dbReference type="Pfam" id="PF07885"/>
    </source>
</evidence>
<dbReference type="Proteomes" id="UP000198122">
    <property type="component" value="Unassembled WGS sequence"/>
</dbReference>
<organism evidence="5 6">
    <name type="scientific">Kytococcus aerolatus</name>
    <dbReference type="NCBI Taxonomy" id="592308"/>
    <lineage>
        <taxon>Bacteria</taxon>
        <taxon>Bacillati</taxon>
        <taxon>Actinomycetota</taxon>
        <taxon>Actinomycetes</taxon>
        <taxon>Micrococcales</taxon>
        <taxon>Kytococcaceae</taxon>
        <taxon>Kytococcus</taxon>
    </lineage>
</organism>
<dbReference type="InterPro" id="IPR003148">
    <property type="entry name" value="RCK_N"/>
</dbReference>
<comment type="subcellular location">
    <subcellularLocation>
        <location evidence="1">Cell membrane</location>
        <topology evidence="1">Multi-pass membrane protein</topology>
    </subcellularLocation>
</comment>
<dbReference type="InterPro" id="IPR036721">
    <property type="entry name" value="RCK_C_sf"/>
</dbReference>
<dbReference type="GO" id="GO:0006813">
    <property type="term" value="P:potassium ion transport"/>
    <property type="evidence" value="ECO:0007669"/>
    <property type="project" value="InterPro"/>
</dbReference>
<dbReference type="GO" id="GO:0005886">
    <property type="term" value="C:plasma membrane"/>
    <property type="evidence" value="ECO:0007669"/>
    <property type="project" value="UniProtKB-SubCell"/>
</dbReference>
<dbReference type="AlphaFoldDB" id="A0A212U623"/>
<accession>A0A212U623</accession>
<feature type="transmembrane region" description="Helical" evidence="2">
    <location>
        <begin position="48"/>
        <end position="65"/>
    </location>
</feature>
<dbReference type="Gene3D" id="3.40.50.720">
    <property type="entry name" value="NAD(P)-binding Rossmann-like Domain"/>
    <property type="match status" value="2"/>
</dbReference>
<gene>
    <name evidence="5" type="ORF">SAMN05445756_2107</name>
</gene>
<evidence type="ECO:0000313" key="6">
    <source>
        <dbReference type="Proteomes" id="UP000198122"/>
    </source>
</evidence>
<dbReference type="InterPro" id="IPR050721">
    <property type="entry name" value="Trk_Ktr_HKT_K-transport"/>
</dbReference>
<dbReference type="Pfam" id="PF02254">
    <property type="entry name" value="TrkA_N"/>
    <property type="match status" value="1"/>
</dbReference>
<keyword evidence="2" id="KW-0472">Membrane</keyword>
<dbReference type="OrthoDB" id="9781411at2"/>
<keyword evidence="6" id="KW-1185">Reference proteome</keyword>
<protein>
    <submittedName>
        <fullName evidence="5">Ion channel</fullName>
    </submittedName>
</protein>
<dbReference type="PANTHER" id="PTHR43833">
    <property type="entry name" value="POTASSIUM CHANNEL PROTEIN 2-RELATED-RELATED"/>
    <property type="match status" value="1"/>
</dbReference>
<keyword evidence="2" id="KW-0812">Transmembrane</keyword>
<sequence length="592" mass="64758">MVNPLTRLAAHHRAYRIDSQRRRKVPVPVDDSSLDVLQLALRRMRGPILLVIAVFAISVVGLSLMPGLDEDGQPYRMTIFDSLYFMSYTATTIGFGETPYTFTIPQRLWVTGSIFASVAAWSYALTALISQITAPGFRKAMSVLRVKRKLHRTREPFYIVVGNGQTGNAVVDGLVAIHRDAVVVDRDVERLERLTMGSASGSVLGLHADARRAASLGTAGLGSPHCHGVLAMTNDDETNLSIVMTVNLLRPDVPVIARAQSMAMAERMQDFYPEHVVNPMDEFGSYLALRLEQPVTHRLTEWLMSPPGTELEEAVSGLAGGRWVVVSDGEFGEEVARDLRRIGLEAELAPPTGATVDVSEATGVVVGAESDTVNMSVAARVRAANPDCFLVLRQKSLTAAATVRAFAPDLVFHPAELVAHEAMTYLVSPNYWHFVRKVMERDDDWAAEETERIVERVGTGTPEAARLSVTEERAPALTRWLAAGTVTLGQLLTHPESGECRQVYAAVHARGSQRTVSPGDDLQLRVGDTLMVLGTPAGLDGLTATLYDDSAVEHLATGVHVPRTWVFRLFSHRAVRRAHRRRRAARAGRAAR</sequence>
<dbReference type="SUPFAM" id="SSF51735">
    <property type="entry name" value="NAD(P)-binding Rossmann-fold domains"/>
    <property type="match status" value="2"/>
</dbReference>
<dbReference type="InterPro" id="IPR013099">
    <property type="entry name" value="K_chnl_dom"/>
</dbReference>